<proteinExistence type="predicted"/>
<keyword evidence="3" id="KW-1185">Reference proteome</keyword>
<accession>A0ABU0R7A3</accession>
<dbReference type="InterPro" id="IPR056906">
    <property type="entry name" value="ORF2/G2P_dom"/>
</dbReference>
<dbReference type="Pfam" id="PF23343">
    <property type="entry name" value="REP_ORF2-G2P"/>
    <property type="match status" value="1"/>
</dbReference>
<feature type="domain" description="Replication-associated protein ORF2/G2P" evidence="1">
    <location>
        <begin position="9"/>
        <end position="100"/>
    </location>
</feature>
<evidence type="ECO:0000313" key="2">
    <source>
        <dbReference type="EMBL" id="MDQ0893950.1"/>
    </source>
</evidence>
<comment type="caution">
    <text evidence="2">The sequence shown here is derived from an EMBL/GenBank/DDBJ whole genome shotgun (WGS) entry which is preliminary data.</text>
</comment>
<dbReference type="Proteomes" id="UP001239083">
    <property type="component" value="Unassembled WGS sequence"/>
</dbReference>
<sequence length="171" mass="18856">MGNHDPALLREHLGDFFRNLRDGLGGNPLPYAWVPEWHKTNHGLHAHFAVGKYIKRRLIDEAWGHGYIGIKLIGDLPVGAGALSEARIAATYLSKYVAKTFADPVARDLGLHRYDVAQGFQPERIGLTGTSAQAVVDEASELMGGDPFTRWSSSENPDWQGAPAIWAQWGR</sequence>
<name>A0ABU0R7A3_9MICO</name>
<dbReference type="EMBL" id="JAUSYY010000001">
    <property type="protein sequence ID" value="MDQ0893950.1"/>
    <property type="molecule type" value="Genomic_DNA"/>
</dbReference>
<reference evidence="2 3" key="1">
    <citation type="submission" date="2023-07" db="EMBL/GenBank/DDBJ databases">
        <title>Comparative genomics of wheat-associated soil bacteria to identify genetic determinants of phenazine resistance.</title>
        <authorList>
            <person name="Mouncey N."/>
        </authorList>
    </citation>
    <scope>NUCLEOTIDE SEQUENCE [LARGE SCALE GENOMIC DNA]</scope>
    <source>
        <strain evidence="2 3">V3I3</strain>
    </source>
</reference>
<evidence type="ECO:0000259" key="1">
    <source>
        <dbReference type="Pfam" id="PF23343"/>
    </source>
</evidence>
<dbReference type="RefSeq" id="WP_307040802.1">
    <property type="nucleotide sequence ID" value="NZ_JAUSYY010000001.1"/>
</dbReference>
<evidence type="ECO:0000313" key="3">
    <source>
        <dbReference type="Proteomes" id="UP001239083"/>
    </source>
</evidence>
<organism evidence="2 3">
    <name type="scientific">Agromyces ramosus</name>
    <dbReference type="NCBI Taxonomy" id="33879"/>
    <lineage>
        <taxon>Bacteria</taxon>
        <taxon>Bacillati</taxon>
        <taxon>Actinomycetota</taxon>
        <taxon>Actinomycetes</taxon>
        <taxon>Micrococcales</taxon>
        <taxon>Microbacteriaceae</taxon>
        <taxon>Agromyces</taxon>
    </lineage>
</organism>
<gene>
    <name evidence="2" type="ORF">QFZ26_001505</name>
</gene>
<protein>
    <recommendedName>
        <fullName evidence="1">Replication-associated protein ORF2/G2P domain-containing protein</fullName>
    </recommendedName>
</protein>